<dbReference type="OrthoDB" id="9074860at2"/>
<protein>
    <submittedName>
        <fullName evidence="2">Chitin deacetylase</fullName>
    </submittedName>
</protein>
<sequence>MRQRTTFPEDMRCVVLIGIDFDGPSHEVGRGIAPLGKHSWGNYSARCGVPRHMDMLARHDIKGTFFIPGYDAERHPAIVEQIDRNGYEVAAHGYLHEAWELGVEEEEALLRKTDRILHDVVGKPVLGWRSPSGRKSDRTMAVLKSMGYIYDSSDKDYDRPYRLRFGQGQDDVIVELPNNTYSLDDFPFYKFSHTPPSEVLAQWKAEFDAIYGVDRFFVLSLHPRAGWGSGTPAHTRILSDLITYMKGHDGVRFMEYRAFAQWCQQHRDNLEEVSFA</sequence>
<feature type="domain" description="NodB homology" evidence="1">
    <location>
        <begin position="30"/>
        <end position="254"/>
    </location>
</feature>
<dbReference type="RefSeq" id="WP_129151232.1">
    <property type="nucleotide sequence ID" value="NZ_JBHSDO010000011.1"/>
</dbReference>
<dbReference type="InterPro" id="IPR002509">
    <property type="entry name" value="NODB_dom"/>
</dbReference>
<accession>A0A4Q1HI13</accession>
<dbReference type="SUPFAM" id="SSF88713">
    <property type="entry name" value="Glycoside hydrolase/deacetylase"/>
    <property type="match status" value="1"/>
</dbReference>
<dbReference type="Pfam" id="PF01522">
    <property type="entry name" value="Polysacc_deac_1"/>
    <property type="match status" value="1"/>
</dbReference>
<evidence type="ECO:0000259" key="1">
    <source>
        <dbReference type="PROSITE" id="PS51677"/>
    </source>
</evidence>
<dbReference type="GO" id="GO:0005975">
    <property type="term" value="P:carbohydrate metabolic process"/>
    <property type="evidence" value="ECO:0007669"/>
    <property type="project" value="InterPro"/>
</dbReference>
<dbReference type="PANTHER" id="PTHR47561:SF1">
    <property type="entry name" value="POLYSACCHARIDE DEACETYLASE FAMILY PROTEIN (AFU_ORTHOLOGUE AFUA_6G05030)"/>
    <property type="match status" value="1"/>
</dbReference>
<dbReference type="Proteomes" id="UP000290849">
    <property type="component" value="Unassembled WGS sequence"/>
</dbReference>
<proteinExistence type="predicted"/>
<keyword evidence="3" id="KW-1185">Reference proteome</keyword>
<evidence type="ECO:0000313" key="3">
    <source>
        <dbReference type="Proteomes" id="UP000290849"/>
    </source>
</evidence>
<dbReference type="Gene3D" id="3.20.20.370">
    <property type="entry name" value="Glycoside hydrolase/deacetylase"/>
    <property type="match status" value="1"/>
</dbReference>
<dbReference type="PROSITE" id="PS51677">
    <property type="entry name" value="NODB"/>
    <property type="match status" value="1"/>
</dbReference>
<dbReference type="PANTHER" id="PTHR47561">
    <property type="entry name" value="POLYSACCHARIDE DEACETYLASE FAMILY PROTEIN (AFU_ORTHOLOGUE AFUA_6G05030)"/>
    <property type="match status" value="1"/>
</dbReference>
<dbReference type="GO" id="GO:0016810">
    <property type="term" value="F:hydrolase activity, acting on carbon-nitrogen (but not peptide) bonds"/>
    <property type="evidence" value="ECO:0007669"/>
    <property type="project" value="InterPro"/>
</dbReference>
<comment type="caution">
    <text evidence="2">The sequence shown here is derived from an EMBL/GenBank/DDBJ whole genome shotgun (WGS) entry which is preliminary data.</text>
</comment>
<evidence type="ECO:0000313" key="2">
    <source>
        <dbReference type="EMBL" id="RXN87862.1"/>
    </source>
</evidence>
<gene>
    <name evidence="2" type="ORF">C7R54_14835</name>
</gene>
<name>A0A4Q1HI13_9BURK</name>
<dbReference type="EMBL" id="PYAL01000004">
    <property type="protein sequence ID" value="RXN87862.1"/>
    <property type="molecule type" value="Genomic_DNA"/>
</dbReference>
<reference evidence="2 3" key="1">
    <citation type="journal article" date="2017" name="Int. J. Syst. Evol. Microbiol.">
        <title>Achromobacter aloeverae sp. nov., isolated from the root of Aloe vera (L.) Burm.f.</title>
        <authorList>
            <person name="Kuncharoen N."/>
            <person name="Muramatsu Y."/>
            <person name="Shibata C."/>
            <person name="Kamakura Y."/>
            <person name="Nakagawa Y."/>
            <person name="Tanasupawat S."/>
        </authorList>
    </citation>
    <scope>NUCLEOTIDE SEQUENCE [LARGE SCALE GENOMIC DNA]</scope>
    <source>
        <strain evidence="2 3">AVA-1</strain>
    </source>
</reference>
<dbReference type="AlphaFoldDB" id="A0A4Q1HI13"/>
<organism evidence="2 3">
    <name type="scientific">Achromobacter aloeverae</name>
    <dbReference type="NCBI Taxonomy" id="1750518"/>
    <lineage>
        <taxon>Bacteria</taxon>
        <taxon>Pseudomonadati</taxon>
        <taxon>Pseudomonadota</taxon>
        <taxon>Betaproteobacteria</taxon>
        <taxon>Burkholderiales</taxon>
        <taxon>Alcaligenaceae</taxon>
        <taxon>Achromobacter</taxon>
    </lineage>
</organism>
<dbReference type="InterPro" id="IPR011330">
    <property type="entry name" value="Glyco_hydro/deAcase_b/a-brl"/>
</dbReference>